<sequence length="172" mass="18702">MSMDEHVHCRKYRGRTIRHAWVGDAAVVPSRVHAIAFTADGTILLVGGGQGAPDGAEWWLPGGGIESGETPEAALARELMEEAAATAEALRPLGAQRVDDPVTGSEFHVFYWARITLAEAYAPQHEIAARRLVRPDMFLSALVWGHRTMAAMLLDRALAVERDLLGQVTPPE</sequence>
<keyword evidence="2" id="KW-0378">Hydrolase</keyword>
<dbReference type="PANTHER" id="PTHR43046:SF14">
    <property type="entry name" value="MUTT_NUDIX FAMILY PROTEIN"/>
    <property type="match status" value="1"/>
</dbReference>
<dbReference type="Pfam" id="PF00293">
    <property type="entry name" value="NUDIX"/>
    <property type="match status" value="1"/>
</dbReference>
<evidence type="ECO:0000256" key="2">
    <source>
        <dbReference type="ARBA" id="ARBA00022801"/>
    </source>
</evidence>
<dbReference type="InterPro" id="IPR020476">
    <property type="entry name" value="Nudix_hydrolase"/>
</dbReference>
<dbReference type="PANTHER" id="PTHR43046">
    <property type="entry name" value="GDP-MANNOSE MANNOSYL HYDROLASE"/>
    <property type="match status" value="1"/>
</dbReference>
<dbReference type="GO" id="GO:0016787">
    <property type="term" value="F:hydrolase activity"/>
    <property type="evidence" value="ECO:0007669"/>
    <property type="project" value="UniProtKB-KW"/>
</dbReference>
<evidence type="ECO:0000313" key="4">
    <source>
        <dbReference type="EMBL" id="CAA9302965.1"/>
    </source>
</evidence>
<dbReference type="CDD" id="cd02883">
    <property type="entry name" value="NUDIX_Hydrolase"/>
    <property type="match status" value="1"/>
</dbReference>
<dbReference type="PRINTS" id="PR00502">
    <property type="entry name" value="NUDIXFAMILY"/>
</dbReference>
<gene>
    <name evidence="4" type="ORF">AVDCRST_MAG77-5822</name>
</gene>
<name>A0A6J4KER9_9CHLR</name>
<evidence type="ECO:0000259" key="3">
    <source>
        <dbReference type="PROSITE" id="PS51462"/>
    </source>
</evidence>
<dbReference type="InterPro" id="IPR015797">
    <property type="entry name" value="NUDIX_hydrolase-like_dom_sf"/>
</dbReference>
<reference evidence="4" key="1">
    <citation type="submission" date="2020-02" db="EMBL/GenBank/DDBJ databases">
        <authorList>
            <person name="Meier V. D."/>
        </authorList>
    </citation>
    <scope>NUCLEOTIDE SEQUENCE</scope>
    <source>
        <strain evidence="4">AVDCRST_MAG77</strain>
    </source>
</reference>
<comment type="cofactor">
    <cofactor evidence="1">
        <name>Mg(2+)</name>
        <dbReference type="ChEBI" id="CHEBI:18420"/>
    </cofactor>
</comment>
<dbReference type="EMBL" id="CADCTC010000302">
    <property type="protein sequence ID" value="CAA9302965.1"/>
    <property type="molecule type" value="Genomic_DNA"/>
</dbReference>
<proteinExistence type="predicted"/>
<dbReference type="Gene3D" id="3.90.79.10">
    <property type="entry name" value="Nucleoside Triphosphate Pyrophosphohydrolase"/>
    <property type="match status" value="1"/>
</dbReference>
<dbReference type="InterPro" id="IPR000086">
    <property type="entry name" value="NUDIX_hydrolase_dom"/>
</dbReference>
<dbReference type="PROSITE" id="PS51462">
    <property type="entry name" value="NUDIX"/>
    <property type="match status" value="1"/>
</dbReference>
<feature type="domain" description="Nudix hydrolase" evidence="3">
    <location>
        <begin position="17"/>
        <end position="155"/>
    </location>
</feature>
<accession>A0A6J4KER9</accession>
<dbReference type="AlphaFoldDB" id="A0A6J4KER9"/>
<evidence type="ECO:0000256" key="1">
    <source>
        <dbReference type="ARBA" id="ARBA00001946"/>
    </source>
</evidence>
<organism evidence="4">
    <name type="scientific">uncultured Chloroflexota bacterium</name>
    <dbReference type="NCBI Taxonomy" id="166587"/>
    <lineage>
        <taxon>Bacteria</taxon>
        <taxon>Bacillati</taxon>
        <taxon>Chloroflexota</taxon>
        <taxon>environmental samples</taxon>
    </lineage>
</organism>
<protein>
    <recommendedName>
        <fullName evidence="3">Nudix hydrolase domain-containing protein</fullName>
    </recommendedName>
</protein>
<dbReference type="SUPFAM" id="SSF55811">
    <property type="entry name" value="Nudix"/>
    <property type="match status" value="1"/>
</dbReference>